<dbReference type="InterPro" id="IPR009381">
    <property type="entry name" value="Trehalose_catabolism_ThuA_prok"/>
</dbReference>
<protein>
    <submittedName>
        <fullName evidence="2">Trehalose utilization protein ThuA</fullName>
    </submittedName>
</protein>
<evidence type="ECO:0000313" key="2">
    <source>
        <dbReference type="EMBL" id="GLJ77148.1"/>
    </source>
</evidence>
<name>A0A9W6HBR1_9MICO</name>
<dbReference type="RefSeq" id="WP_271177797.1">
    <property type="nucleotide sequence ID" value="NZ_BAAAJO010000004.1"/>
</dbReference>
<reference evidence="2" key="1">
    <citation type="journal article" date="2014" name="Int. J. Syst. Evol. Microbiol.">
        <title>Complete genome sequence of Corynebacterium casei LMG S-19264T (=DSM 44701T), isolated from a smear-ripened cheese.</title>
        <authorList>
            <consortium name="US DOE Joint Genome Institute (JGI-PGF)"/>
            <person name="Walter F."/>
            <person name="Albersmeier A."/>
            <person name="Kalinowski J."/>
            <person name="Ruckert C."/>
        </authorList>
    </citation>
    <scope>NUCLEOTIDE SEQUENCE</scope>
    <source>
        <strain evidence="2">VKM Ac-1401</strain>
    </source>
</reference>
<gene>
    <name evidence="2" type="ORF">GCM10017584_27220</name>
</gene>
<dbReference type="InterPro" id="IPR029062">
    <property type="entry name" value="Class_I_gatase-like"/>
</dbReference>
<dbReference type="SUPFAM" id="SSF52317">
    <property type="entry name" value="Class I glutamine amidotransferase-like"/>
    <property type="match status" value="1"/>
</dbReference>
<dbReference type="EMBL" id="BSEN01000013">
    <property type="protein sequence ID" value="GLJ77148.1"/>
    <property type="molecule type" value="Genomic_DNA"/>
</dbReference>
<keyword evidence="3" id="KW-1185">Reference proteome</keyword>
<organism evidence="2 3">
    <name type="scientific">Leifsonia poae</name>
    <dbReference type="NCBI Taxonomy" id="110933"/>
    <lineage>
        <taxon>Bacteria</taxon>
        <taxon>Bacillati</taxon>
        <taxon>Actinomycetota</taxon>
        <taxon>Actinomycetes</taxon>
        <taxon>Micrococcales</taxon>
        <taxon>Microbacteriaceae</taxon>
        <taxon>Leifsonia</taxon>
    </lineage>
</organism>
<accession>A0A9W6HBR1</accession>
<evidence type="ECO:0000313" key="3">
    <source>
        <dbReference type="Proteomes" id="UP001142372"/>
    </source>
</evidence>
<dbReference type="InterPro" id="IPR029010">
    <property type="entry name" value="ThuA-like"/>
</dbReference>
<dbReference type="PIRSF" id="PIRSF030013">
    <property type="entry name" value="ThuA"/>
    <property type="match status" value="1"/>
</dbReference>
<sequence length="252" mass="28025">MGSRDAAPLRVTVWNEGVHEVVDAHVAELYPAGIHGAIAEGLRERLPADSVIRTAILADDEHGLSEAVLAETDVLLWWGHVAHDDVDDAVVARVHRRVLEGMGLLVLHSGHFSKIFRSLMGTTCSLAWRNEAERELVWTVAPTHPIAEGVQMPIVIDHQEMYGEFFDIPTPDELVFVSSFEGGEVFRSGVTFRRGNGKVFYFSPGDQDYPVYFHDQVRLVLANAVRWARPAHGSPRLPDVTNPARGWFETVS</sequence>
<dbReference type="Proteomes" id="UP001142372">
    <property type="component" value="Unassembled WGS sequence"/>
</dbReference>
<proteinExistence type="predicted"/>
<comment type="caution">
    <text evidence="2">The sequence shown here is derived from an EMBL/GenBank/DDBJ whole genome shotgun (WGS) entry which is preliminary data.</text>
</comment>
<reference evidence="2" key="2">
    <citation type="submission" date="2023-01" db="EMBL/GenBank/DDBJ databases">
        <authorList>
            <person name="Sun Q."/>
            <person name="Evtushenko L."/>
        </authorList>
    </citation>
    <scope>NUCLEOTIDE SEQUENCE</scope>
    <source>
        <strain evidence="2">VKM Ac-1401</strain>
    </source>
</reference>
<dbReference type="Gene3D" id="3.40.50.880">
    <property type="match status" value="1"/>
</dbReference>
<evidence type="ECO:0000259" key="1">
    <source>
        <dbReference type="Pfam" id="PF06283"/>
    </source>
</evidence>
<dbReference type="Pfam" id="PF06283">
    <property type="entry name" value="ThuA"/>
    <property type="match status" value="1"/>
</dbReference>
<feature type="domain" description="ThuA-like" evidence="1">
    <location>
        <begin position="10"/>
        <end position="228"/>
    </location>
</feature>
<dbReference type="AlphaFoldDB" id="A0A9W6HBR1"/>